<gene>
    <name evidence="11" type="ORF">BJ875DRAFT_385826</name>
</gene>
<feature type="compositionally biased region" description="Basic and acidic residues" evidence="8">
    <location>
        <begin position="1"/>
        <end position="16"/>
    </location>
</feature>
<dbReference type="InterPro" id="IPR044880">
    <property type="entry name" value="NCX_ion-bd_dom_sf"/>
</dbReference>
<feature type="transmembrane region" description="Helical" evidence="9">
    <location>
        <begin position="707"/>
        <end position="734"/>
    </location>
</feature>
<feature type="region of interest" description="Disordered" evidence="8">
    <location>
        <begin position="476"/>
        <end position="498"/>
    </location>
</feature>
<evidence type="ECO:0000256" key="8">
    <source>
        <dbReference type="SAM" id="MobiDB-lite"/>
    </source>
</evidence>
<dbReference type="InterPro" id="IPR004713">
    <property type="entry name" value="CaH_exchang"/>
</dbReference>
<evidence type="ECO:0000256" key="1">
    <source>
        <dbReference type="ARBA" id="ARBA00004127"/>
    </source>
</evidence>
<feature type="transmembrane region" description="Helical" evidence="9">
    <location>
        <begin position="122"/>
        <end position="144"/>
    </location>
</feature>
<feature type="transmembrane region" description="Helical" evidence="9">
    <location>
        <begin position="768"/>
        <end position="788"/>
    </location>
</feature>
<evidence type="ECO:0000256" key="3">
    <source>
        <dbReference type="ARBA" id="ARBA00022448"/>
    </source>
</evidence>
<dbReference type="InterPro" id="IPR004837">
    <property type="entry name" value="NaCa_Exmemb"/>
</dbReference>
<reference evidence="11" key="1">
    <citation type="journal article" date="2021" name="IMA Fungus">
        <title>Genomic characterization of three marine fungi, including Emericellopsis atlantica sp. nov. with signatures of a generalist lifestyle and marine biomass degradation.</title>
        <authorList>
            <person name="Hagestad O.C."/>
            <person name="Hou L."/>
            <person name="Andersen J.H."/>
            <person name="Hansen E.H."/>
            <person name="Altermark B."/>
            <person name="Li C."/>
            <person name="Kuhnert E."/>
            <person name="Cox R.J."/>
            <person name="Crous P.W."/>
            <person name="Spatafora J.W."/>
            <person name="Lail K."/>
            <person name="Amirebrahimi M."/>
            <person name="Lipzen A."/>
            <person name="Pangilinan J."/>
            <person name="Andreopoulos W."/>
            <person name="Hayes R.D."/>
            <person name="Ng V."/>
            <person name="Grigoriev I.V."/>
            <person name="Jackson S.A."/>
            <person name="Sutton T.D.S."/>
            <person name="Dobson A.D.W."/>
            <person name="Rama T."/>
        </authorList>
    </citation>
    <scope>NUCLEOTIDE SEQUENCE</scope>
    <source>
        <strain evidence="11">TRa018bII</strain>
    </source>
</reference>
<keyword evidence="6" id="KW-0406">Ion transport</keyword>
<evidence type="ECO:0000256" key="2">
    <source>
        <dbReference type="ARBA" id="ARBA00008170"/>
    </source>
</evidence>
<dbReference type="Pfam" id="PF01699">
    <property type="entry name" value="Na_Ca_ex"/>
    <property type="match status" value="2"/>
</dbReference>
<keyword evidence="5 9" id="KW-1133">Transmembrane helix</keyword>
<keyword evidence="12" id="KW-1185">Reference proteome</keyword>
<evidence type="ECO:0000256" key="5">
    <source>
        <dbReference type="ARBA" id="ARBA00022989"/>
    </source>
</evidence>
<dbReference type="GO" id="GO:0006874">
    <property type="term" value="P:intracellular calcium ion homeostasis"/>
    <property type="evidence" value="ECO:0007669"/>
    <property type="project" value="TreeGrafter"/>
</dbReference>
<feature type="compositionally biased region" description="Polar residues" evidence="8">
    <location>
        <begin position="64"/>
        <end position="84"/>
    </location>
</feature>
<dbReference type="GO" id="GO:0015369">
    <property type="term" value="F:calcium:proton antiporter activity"/>
    <property type="evidence" value="ECO:0007669"/>
    <property type="project" value="TreeGrafter"/>
</dbReference>
<dbReference type="GO" id="GO:0000329">
    <property type="term" value="C:fungal-type vacuole membrane"/>
    <property type="evidence" value="ECO:0007669"/>
    <property type="project" value="TreeGrafter"/>
</dbReference>
<evidence type="ECO:0000256" key="7">
    <source>
        <dbReference type="ARBA" id="ARBA00023136"/>
    </source>
</evidence>
<dbReference type="AlphaFoldDB" id="A0A9P8C2M8"/>
<feature type="domain" description="Sodium/calcium exchanger membrane region" evidence="10">
    <location>
        <begin position="150"/>
        <end position="330"/>
    </location>
</feature>
<dbReference type="FunFam" id="1.20.1420.30:FF:000011">
    <property type="entry name" value="Vacuolar calcium ion transporter"/>
    <property type="match status" value="1"/>
</dbReference>
<dbReference type="Proteomes" id="UP000824998">
    <property type="component" value="Unassembled WGS sequence"/>
</dbReference>
<feature type="compositionally biased region" description="Polar residues" evidence="8">
    <location>
        <begin position="612"/>
        <end position="623"/>
    </location>
</feature>
<protein>
    <submittedName>
        <fullName evidence="11">Sodium/calcium exchanger protein-domain-containing protein</fullName>
    </submittedName>
</protein>
<feature type="transmembrane region" description="Helical" evidence="9">
    <location>
        <begin position="310"/>
        <end position="328"/>
    </location>
</feature>
<evidence type="ECO:0000259" key="10">
    <source>
        <dbReference type="Pfam" id="PF01699"/>
    </source>
</evidence>
<dbReference type="OrthoDB" id="1699231at2759"/>
<feature type="transmembrane region" description="Helical" evidence="9">
    <location>
        <begin position="740"/>
        <end position="761"/>
    </location>
</feature>
<feature type="transmembrane region" description="Helical" evidence="9">
    <location>
        <begin position="233"/>
        <end position="257"/>
    </location>
</feature>
<feature type="transmembrane region" description="Helical" evidence="9">
    <location>
        <begin position="641"/>
        <end position="660"/>
    </location>
</feature>
<proteinExistence type="inferred from homology"/>
<keyword evidence="7 9" id="KW-0472">Membrane</keyword>
<feature type="compositionally biased region" description="Basic residues" evidence="8">
    <location>
        <begin position="386"/>
        <end position="400"/>
    </location>
</feature>
<comment type="similarity">
    <text evidence="2">Belongs to the Ca(2+):cation antiporter (CaCA) (TC 2.A.19) family.</text>
</comment>
<feature type="region of interest" description="Disordered" evidence="8">
    <location>
        <begin position="1"/>
        <end position="102"/>
    </location>
</feature>
<name>A0A9P8C2M8_9HELO</name>
<evidence type="ECO:0000256" key="9">
    <source>
        <dbReference type="SAM" id="Phobius"/>
    </source>
</evidence>
<evidence type="ECO:0000256" key="4">
    <source>
        <dbReference type="ARBA" id="ARBA00022692"/>
    </source>
</evidence>
<dbReference type="PANTHER" id="PTHR31503:SF18">
    <property type="entry name" value="CA(2+)_H(+) EXCHANGER, PUTATIVE (EUROFUNG)-RELATED"/>
    <property type="match status" value="1"/>
</dbReference>
<comment type="subcellular location">
    <subcellularLocation>
        <location evidence="1">Endomembrane system</location>
        <topology evidence="1">Multi-pass membrane protein</topology>
    </subcellularLocation>
</comment>
<dbReference type="EMBL" id="MU251699">
    <property type="protein sequence ID" value="KAG9230131.1"/>
    <property type="molecule type" value="Genomic_DNA"/>
</dbReference>
<keyword evidence="3" id="KW-0813">Transport</keyword>
<dbReference type="PANTHER" id="PTHR31503">
    <property type="entry name" value="VACUOLAR CALCIUM ION TRANSPORTER"/>
    <property type="match status" value="1"/>
</dbReference>
<feature type="region of interest" description="Disordered" evidence="8">
    <location>
        <begin position="607"/>
        <end position="631"/>
    </location>
</feature>
<feature type="transmembrane region" description="Helical" evidence="9">
    <location>
        <begin position="150"/>
        <end position="169"/>
    </location>
</feature>
<evidence type="ECO:0000256" key="6">
    <source>
        <dbReference type="ARBA" id="ARBA00023065"/>
    </source>
</evidence>
<evidence type="ECO:0000313" key="11">
    <source>
        <dbReference type="EMBL" id="KAG9230131.1"/>
    </source>
</evidence>
<keyword evidence="4 9" id="KW-0812">Transmembrane</keyword>
<dbReference type="GO" id="GO:0012505">
    <property type="term" value="C:endomembrane system"/>
    <property type="evidence" value="ECO:0007669"/>
    <property type="project" value="UniProtKB-SubCell"/>
</dbReference>
<sequence length="814" mass="88043">MKKASPDPDNSLDRVHSWARTKAHGPSPLADSRRTSILPLDTPIDAQASTTAPQHGFFDPPTPTASGRQSRTASNNVADKTSSTNPPPAPPPQVDESGSVINNKAKPKKNVFDRFWLTSKSIILSSYINWLLVFVPVGIAAEAANLSPGIIFGMNAIAIIPLAGLLSHATESVAKRMGDAIGALMNVTFGNAVELIIFMYVYRRKDQDEKEREALFKALSYQSRPISSGEIRIVQASLLGSILANLLLILGMCFLLGGLRFQEQIYNSTVTQMSACLLSLSVMSLLLPTAFHASFNSSVAAKATNDTLKVSRGTSVILLLVYGLYLLFQLKSHAYMYQSTPQHVIDEESAPGPVAQWMDTSSDSDTTSSSDSDDSKSSNDSNTTAKRIKRALKGGRRRPKSSAGSKDKVEVAQRTRTSSTGSNSITPVNTDIVDEPQVSGHRASIVDFADFADDEDKRRRRRGSYGSIVFSRKERKALKKAKERRRQERKALRKAQKNSDAITVGVIAEPSNERVDEHPNATRRVDFAAIGESEVRIETTRSGRIFPAINLRPAIPKTFSQNVFTAPAPTPSSPTPVAGSIPRVKMGIRRTNSLPDRLNQTLRNPTRVASIGPQTPHANSTTITDHKDADEDDDNISRTTAIFLLIISTGLVAVCAEFMVDSINAVVKGQSGLSETFIGLIILPIVGNAAEHVTAVKVATFSNKMDLAIGVAVGSSIQIALFVTPFVVLLGWAMSKDMSLYFTLFETVCLFVSAFIVNFLVLDGRSNYLEGALLCAAYIIIAVAAFFYPDVKDASNLGGNPDIAARVIRSIVGA</sequence>
<dbReference type="Gene3D" id="1.20.1420.30">
    <property type="entry name" value="NCX, central ion-binding region"/>
    <property type="match status" value="2"/>
</dbReference>
<feature type="transmembrane region" description="Helical" evidence="9">
    <location>
        <begin position="181"/>
        <end position="202"/>
    </location>
</feature>
<feature type="transmembrane region" description="Helical" evidence="9">
    <location>
        <begin position="269"/>
        <end position="290"/>
    </location>
</feature>
<accession>A0A9P8C2M8</accession>
<feature type="transmembrane region" description="Helical" evidence="9">
    <location>
        <begin position="672"/>
        <end position="695"/>
    </location>
</feature>
<feature type="domain" description="Sodium/calcium exchanger membrane region" evidence="10">
    <location>
        <begin position="641"/>
        <end position="786"/>
    </location>
</feature>
<evidence type="ECO:0000313" key="12">
    <source>
        <dbReference type="Proteomes" id="UP000824998"/>
    </source>
</evidence>
<comment type="caution">
    <text evidence="11">The sequence shown here is derived from an EMBL/GenBank/DDBJ whole genome shotgun (WGS) entry which is preliminary data.</text>
</comment>
<feature type="compositionally biased region" description="Polar residues" evidence="8">
    <location>
        <begin position="414"/>
        <end position="429"/>
    </location>
</feature>
<feature type="region of interest" description="Disordered" evidence="8">
    <location>
        <begin position="353"/>
        <end position="437"/>
    </location>
</feature>
<feature type="compositionally biased region" description="Low complexity" evidence="8">
    <location>
        <begin position="359"/>
        <end position="370"/>
    </location>
</feature>
<organism evidence="11 12">
    <name type="scientific">Amylocarpus encephaloides</name>
    <dbReference type="NCBI Taxonomy" id="45428"/>
    <lineage>
        <taxon>Eukaryota</taxon>
        <taxon>Fungi</taxon>
        <taxon>Dikarya</taxon>
        <taxon>Ascomycota</taxon>
        <taxon>Pezizomycotina</taxon>
        <taxon>Leotiomycetes</taxon>
        <taxon>Helotiales</taxon>
        <taxon>Helotiales incertae sedis</taxon>
        <taxon>Amylocarpus</taxon>
    </lineage>
</organism>